<evidence type="ECO:0000256" key="1">
    <source>
        <dbReference type="ARBA" id="ARBA00023125"/>
    </source>
</evidence>
<feature type="domain" description="HTH cro/C1-type" evidence="3">
    <location>
        <begin position="30"/>
        <end position="84"/>
    </location>
</feature>
<evidence type="ECO:0000256" key="2">
    <source>
        <dbReference type="SAM" id="MobiDB-lite"/>
    </source>
</evidence>
<dbReference type="GO" id="GO:0003700">
    <property type="term" value="F:DNA-binding transcription factor activity"/>
    <property type="evidence" value="ECO:0007669"/>
    <property type="project" value="TreeGrafter"/>
</dbReference>
<feature type="region of interest" description="Disordered" evidence="2">
    <location>
        <begin position="88"/>
        <end position="113"/>
    </location>
</feature>
<dbReference type="InterPro" id="IPR001387">
    <property type="entry name" value="Cro/C1-type_HTH"/>
</dbReference>
<comment type="caution">
    <text evidence="4">The sequence shown here is derived from an EMBL/GenBank/DDBJ whole genome shotgun (WGS) entry which is preliminary data.</text>
</comment>
<evidence type="ECO:0000259" key="3">
    <source>
        <dbReference type="PROSITE" id="PS50943"/>
    </source>
</evidence>
<reference evidence="4 5" key="1">
    <citation type="submission" date="2018-01" db="EMBL/GenBank/DDBJ databases">
        <title>Twenty Corynebacterium bovis Genomes.</title>
        <authorList>
            <person name="Gulvik C.A."/>
        </authorList>
    </citation>
    <scope>NUCLEOTIDE SEQUENCE [LARGE SCALE GENOMIC DNA]</scope>
    <source>
        <strain evidence="4 5">F6900</strain>
    </source>
</reference>
<accession>A0A3R8RDG6</accession>
<dbReference type="PROSITE" id="PS50943">
    <property type="entry name" value="HTH_CROC1"/>
    <property type="match status" value="1"/>
</dbReference>
<dbReference type="GO" id="GO:0005829">
    <property type="term" value="C:cytosol"/>
    <property type="evidence" value="ECO:0007669"/>
    <property type="project" value="TreeGrafter"/>
</dbReference>
<dbReference type="Gene3D" id="1.10.260.40">
    <property type="entry name" value="lambda repressor-like DNA-binding domains"/>
    <property type="match status" value="1"/>
</dbReference>
<protein>
    <submittedName>
        <fullName evidence="4">XRE family transcriptional regulator</fullName>
    </submittedName>
</protein>
<dbReference type="SUPFAM" id="SSF47413">
    <property type="entry name" value="lambda repressor-like DNA-binding domains"/>
    <property type="match status" value="1"/>
</dbReference>
<evidence type="ECO:0000313" key="5">
    <source>
        <dbReference type="Proteomes" id="UP000276526"/>
    </source>
</evidence>
<dbReference type="EMBL" id="PQNK01000012">
    <property type="protein sequence ID" value="RRO86148.1"/>
    <property type="molecule type" value="Genomic_DNA"/>
</dbReference>
<dbReference type="PANTHER" id="PTHR46797">
    <property type="entry name" value="HTH-TYPE TRANSCRIPTIONAL REGULATOR"/>
    <property type="match status" value="1"/>
</dbReference>
<dbReference type="CDD" id="cd00093">
    <property type="entry name" value="HTH_XRE"/>
    <property type="match status" value="1"/>
</dbReference>
<gene>
    <name evidence="4" type="ORF">CXF48_07875</name>
</gene>
<evidence type="ECO:0000313" key="4">
    <source>
        <dbReference type="EMBL" id="RRO86148.1"/>
    </source>
</evidence>
<keyword evidence="1" id="KW-0238">DNA-binding</keyword>
<proteinExistence type="predicted"/>
<feature type="compositionally biased region" description="Low complexity" evidence="2">
    <location>
        <begin position="100"/>
        <end position="113"/>
    </location>
</feature>
<organism evidence="4 5">
    <name type="scientific">Corynebacterium bovis</name>
    <dbReference type="NCBI Taxonomy" id="36808"/>
    <lineage>
        <taxon>Bacteria</taxon>
        <taxon>Bacillati</taxon>
        <taxon>Actinomycetota</taxon>
        <taxon>Actinomycetes</taxon>
        <taxon>Mycobacteriales</taxon>
        <taxon>Corynebacteriaceae</taxon>
        <taxon>Corynebacterium</taxon>
    </lineage>
</organism>
<dbReference type="AlphaFoldDB" id="A0A3R8RDG6"/>
<dbReference type="SMART" id="SM00530">
    <property type="entry name" value="HTH_XRE"/>
    <property type="match status" value="1"/>
</dbReference>
<dbReference type="InterPro" id="IPR010982">
    <property type="entry name" value="Lambda_DNA-bd_dom_sf"/>
</dbReference>
<dbReference type="PANTHER" id="PTHR46797:SF1">
    <property type="entry name" value="METHYLPHOSPHONATE SYNTHASE"/>
    <property type="match status" value="1"/>
</dbReference>
<dbReference type="Pfam" id="PF01381">
    <property type="entry name" value="HTH_3"/>
    <property type="match status" value="1"/>
</dbReference>
<name>A0A3R8RDG6_9CORY</name>
<dbReference type="GO" id="GO:0003677">
    <property type="term" value="F:DNA binding"/>
    <property type="evidence" value="ECO:0007669"/>
    <property type="project" value="UniProtKB-KW"/>
</dbReference>
<dbReference type="Proteomes" id="UP000276526">
    <property type="component" value="Unassembled WGS sequence"/>
</dbReference>
<dbReference type="InterPro" id="IPR050807">
    <property type="entry name" value="TransReg_Diox_bact_type"/>
</dbReference>
<sequence length="113" mass="11942">MGVMPQSPDHLTAAQLERQERRRAALGATVAHLRRSRGLTQKELAAKAGVSKRGVIRVETGASSLTLDLFGRFADTLGVHPGEILRQAETALPPLPATPPEAATDTAPESAPE</sequence>